<proteinExistence type="inferred from homology"/>
<sequence>MNRLSGSIKSKIIFTLGLCLVLTIAVGLTGIHGLRTLSANMGLMYTNDTLPLEDLAATQAIALRNRVALNSLMLVHNPEVIKQEVKQIQERQTKFNAAWKDYYPTRVTAGDERKLADGTAAQINEFTSVLDSVLASIAQNDLLGAAPALDRLETVGNSLSDSLDQEIDIKASQTREFGLSGADMFQAQLRIAIGMIMAGAAVAVGAAIYLVRAIMTPLGAAVSVAQRITEGHLENQLPAHSNDEFGRLLVALKGMDANLATIVRKIKTSSDAILGAASEIAVGNRDLSSRTEQQASSLGKTAARMEQITATVKQNSDNARQANGLAANASQVADHGNAAVGQMVATMSEITASSAKIAEITTLIEGIAFQTNILALNAAVEAARAGEQGRGFAVVASEVRSLAQRSSSAAKEIKELIQGSVATVHCGSAQAEQVGHTMAEVTLAIRRVADINAEISSASDEQARDIEQVNLAVNQMDEATQQNAALVQEATAAAQSLEQMAGEQKSAVAVFRLAGSAERFASAIPHKSEPALAPGPAMRQAVSA</sequence>
<dbReference type="GO" id="GO:0006935">
    <property type="term" value="P:chemotaxis"/>
    <property type="evidence" value="ECO:0007669"/>
    <property type="project" value="InterPro"/>
</dbReference>
<evidence type="ECO:0000256" key="3">
    <source>
        <dbReference type="ARBA" id="ARBA00029447"/>
    </source>
</evidence>
<dbReference type="InterPro" id="IPR004089">
    <property type="entry name" value="MCPsignal_dom"/>
</dbReference>
<comment type="similarity">
    <text evidence="3">Belongs to the methyl-accepting chemotaxis (MCP) protein family.</text>
</comment>
<dbReference type="GO" id="GO:0007165">
    <property type="term" value="P:signal transduction"/>
    <property type="evidence" value="ECO:0007669"/>
    <property type="project" value="UniProtKB-KW"/>
</dbReference>
<dbReference type="PANTHER" id="PTHR43531">
    <property type="entry name" value="PROTEIN ICFG"/>
    <property type="match status" value="1"/>
</dbReference>
<dbReference type="GO" id="GO:0004888">
    <property type="term" value="F:transmembrane signaling receptor activity"/>
    <property type="evidence" value="ECO:0007669"/>
    <property type="project" value="InterPro"/>
</dbReference>
<feature type="domain" description="HAMP" evidence="7">
    <location>
        <begin position="212"/>
        <end position="264"/>
    </location>
</feature>
<evidence type="ECO:0000313" key="8">
    <source>
        <dbReference type="EMBL" id="RQH05069.1"/>
    </source>
</evidence>
<dbReference type="Pfam" id="PF12729">
    <property type="entry name" value="4HB_MCP_1"/>
    <property type="match status" value="1"/>
</dbReference>
<dbReference type="GO" id="GO:0005886">
    <property type="term" value="C:plasma membrane"/>
    <property type="evidence" value="ECO:0007669"/>
    <property type="project" value="TreeGrafter"/>
</dbReference>
<dbReference type="SMART" id="SM00304">
    <property type="entry name" value="HAMP"/>
    <property type="match status" value="1"/>
</dbReference>
<keyword evidence="2" id="KW-0488">Methylation</keyword>
<evidence type="ECO:0000256" key="5">
    <source>
        <dbReference type="SAM" id="Phobius"/>
    </source>
</evidence>
<keyword evidence="9" id="KW-1185">Reference proteome</keyword>
<dbReference type="InterPro" id="IPR051310">
    <property type="entry name" value="MCP_chemotaxis"/>
</dbReference>
<comment type="caution">
    <text evidence="8">The sequence shown here is derived from an EMBL/GenBank/DDBJ whole genome shotgun (WGS) entry which is preliminary data.</text>
</comment>
<dbReference type="InterPro" id="IPR024478">
    <property type="entry name" value="HlyB_4HB_MCP"/>
</dbReference>
<accession>A0A3N6MN13</accession>
<protein>
    <submittedName>
        <fullName evidence="8">HAMP domain-containing protein</fullName>
    </submittedName>
</protein>
<comment type="subcellular location">
    <subcellularLocation>
        <location evidence="1">Membrane</location>
    </subcellularLocation>
</comment>
<dbReference type="Pfam" id="PF00672">
    <property type="entry name" value="HAMP"/>
    <property type="match status" value="1"/>
</dbReference>
<dbReference type="PRINTS" id="PR00260">
    <property type="entry name" value="CHEMTRNSDUCR"/>
</dbReference>
<gene>
    <name evidence="8" type="ORF">D1Y85_16870</name>
</gene>
<dbReference type="InterPro" id="IPR004090">
    <property type="entry name" value="Chemotax_Me-accpt_rcpt"/>
</dbReference>
<evidence type="ECO:0000313" key="9">
    <source>
        <dbReference type="Proteomes" id="UP000272778"/>
    </source>
</evidence>
<evidence type="ECO:0000256" key="4">
    <source>
        <dbReference type="PROSITE-ProRule" id="PRU00284"/>
    </source>
</evidence>
<dbReference type="PANTHER" id="PTHR43531:SF14">
    <property type="entry name" value="METHYL-ACCEPTING CHEMOTAXIS PROTEIN I-RELATED"/>
    <property type="match status" value="1"/>
</dbReference>
<keyword evidence="5" id="KW-0812">Transmembrane</keyword>
<feature type="transmembrane region" description="Helical" evidence="5">
    <location>
        <begin position="191"/>
        <end position="211"/>
    </location>
</feature>
<keyword evidence="5" id="KW-1133">Transmembrane helix</keyword>
<feature type="domain" description="Methyl-accepting transducer" evidence="6">
    <location>
        <begin position="269"/>
        <end position="498"/>
    </location>
</feature>
<dbReference type="OrthoDB" id="9035246at2"/>
<dbReference type="RefSeq" id="WP_124152203.1">
    <property type="nucleotide sequence ID" value="NZ_RQIS01000011.1"/>
</dbReference>
<dbReference type="AlphaFoldDB" id="A0A3N6MN13"/>
<keyword evidence="5" id="KW-0472">Membrane</keyword>
<evidence type="ECO:0000259" key="6">
    <source>
        <dbReference type="PROSITE" id="PS50111"/>
    </source>
</evidence>
<reference evidence="8 9" key="1">
    <citation type="submission" date="2018-11" db="EMBL/GenBank/DDBJ databases">
        <title>Paraburkholderia sp. DHOA04, isolated from soil.</title>
        <authorList>
            <person name="Gao Z.-H."/>
            <person name="Qiu L.-H."/>
            <person name="Fu J.-C."/>
        </authorList>
    </citation>
    <scope>NUCLEOTIDE SEQUENCE [LARGE SCALE GENOMIC DNA]</scope>
    <source>
        <strain evidence="8 9">DHOA04</strain>
    </source>
</reference>
<name>A0A3N6MN13_9BURK</name>
<dbReference type="SUPFAM" id="SSF58104">
    <property type="entry name" value="Methyl-accepting chemotaxis protein (MCP) signaling domain"/>
    <property type="match status" value="1"/>
</dbReference>
<dbReference type="CDD" id="cd11386">
    <property type="entry name" value="MCP_signal"/>
    <property type="match status" value="1"/>
</dbReference>
<dbReference type="Pfam" id="PF00015">
    <property type="entry name" value="MCPsignal"/>
    <property type="match status" value="1"/>
</dbReference>
<evidence type="ECO:0000256" key="2">
    <source>
        <dbReference type="ARBA" id="ARBA00022481"/>
    </source>
</evidence>
<dbReference type="PROSITE" id="PS50111">
    <property type="entry name" value="CHEMOTAXIS_TRANSDUC_2"/>
    <property type="match status" value="1"/>
</dbReference>
<dbReference type="CDD" id="cd06225">
    <property type="entry name" value="HAMP"/>
    <property type="match status" value="1"/>
</dbReference>
<organism evidence="8 9">
    <name type="scientific">Paraburkholderia dinghuensis</name>
    <dbReference type="NCBI Taxonomy" id="2305225"/>
    <lineage>
        <taxon>Bacteria</taxon>
        <taxon>Pseudomonadati</taxon>
        <taxon>Pseudomonadota</taxon>
        <taxon>Betaproteobacteria</taxon>
        <taxon>Burkholderiales</taxon>
        <taxon>Burkholderiaceae</taxon>
        <taxon>Paraburkholderia</taxon>
    </lineage>
</organism>
<dbReference type="Proteomes" id="UP000272778">
    <property type="component" value="Unassembled WGS sequence"/>
</dbReference>
<dbReference type="PROSITE" id="PS50885">
    <property type="entry name" value="HAMP"/>
    <property type="match status" value="1"/>
</dbReference>
<dbReference type="InterPro" id="IPR003660">
    <property type="entry name" value="HAMP_dom"/>
</dbReference>
<dbReference type="EMBL" id="RQIS01000011">
    <property type="protein sequence ID" value="RQH05069.1"/>
    <property type="molecule type" value="Genomic_DNA"/>
</dbReference>
<dbReference type="FunFam" id="1.10.287.950:FF:000001">
    <property type="entry name" value="Methyl-accepting chemotaxis sensory transducer"/>
    <property type="match status" value="1"/>
</dbReference>
<dbReference type="Gene3D" id="1.10.287.950">
    <property type="entry name" value="Methyl-accepting chemotaxis protein"/>
    <property type="match status" value="1"/>
</dbReference>
<keyword evidence="4" id="KW-0807">Transducer</keyword>
<evidence type="ECO:0000256" key="1">
    <source>
        <dbReference type="ARBA" id="ARBA00004370"/>
    </source>
</evidence>
<dbReference type="SMART" id="SM00283">
    <property type="entry name" value="MA"/>
    <property type="match status" value="1"/>
</dbReference>
<feature type="transmembrane region" description="Helical" evidence="5">
    <location>
        <begin position="12"/>
        <end position="34"/>
    </location>
</feature>
<evidence type="ECO:0000259" key="7">
    <source>
        <dbReference type="PROSITE" id="PS50885"/>
    </source>
</evidence>